<dbReference type="InterPro" id="IPR044021">
    <property type="entry name" value="CrtO"/>
</dbReference>
<gene>
    <name evidence="14" type="primary">crtO</name>
    <name evidence="14" type="ORF">KCTCHS21_30280</name>
</gene>
<evidence type="ECO:0000256" key="4">
    <source>
        <dbReference type="ARBA" id="ARBA00022692"/>
    </source>
</evidence>
<evidence type="ECO:0000256" key="6">
    <source>
        <dbReference type="ARBA" id="ARBA00022989"/>
    </source>
</evidence>
<evidence type="ECO:0000256" key="2">
    <source>
        <dbReference type="ARBA" id="ARBA00022475"/>
    </source>
</evidence>
<evidence type="ECO:0000313" key="14">
    <source>
        <dbReference type="EMBL" id="BBI33629.1"/>
    </source>
</evidence>
<dbReference type="OrthoDB" id="3783432at2"/>
<comment type="subcellular location">
    <subcellularLocation>
        <location evidence="1">Cell membrane</location>
        <topology evidence="1">Single-pass membrane protein</topology>
    </subcellularLocation>
</comment>
<evidence type="ECO:0000256" key="8">
    <source>
        <dbReference type="ARBA" id="ARBA00023315"/>
    </source>
</evidence>
<keyword evidence="7 13" id="KW-0472">Membrane</keyword>
<sequence length="167" mass="19891">MNLWTTVWTITANVLGVLIIHLGIAYACYRMPDYWFVKRHPSSYQQLTAKDSLREERFYDRVLKIRKWKDRLPEGSKLFRQAFDKSKLQHKTAVHYRQFILETRRAEWTHSLSILPAPLFLIWNNAIGSGLMIAYSLIANIPFILIQRYNRFRLNRILSHLEGKERA</sequence>
<keyword evidence="15" id="KW-1185">Reference proteome</keyword>
<protein>
    <recommendedName>
        <fullName evidence="11">Glycosyl-4,4'-diaponeurosporenoate acyltransferase</fullName>
    </recommendedName>
</protein>
<keyword evidence="2" id="KW-1003">Cell membrane</keyword>
<evidence type="ECO:0000256" key="3">
    <source>
        <dbReference type="ARBA" id="ARBA00022679"/>
    </source>
</evidence>
<reference evidence="14 15" key="1">
    <citation type="submission" date="2019-01" db="EMBL/GenBank/DDBJ databases">
        <title>Complete genome sequence of Cohnella hallensis HS21 isolated from Korean fir (Abies koreana) rhizospheric soil.</title>
        <authorList>
            <person name="Jiang L."/>
            <person name="Kang S.W."/>
            <person name="Kim S."/>
            <person name="Jung J."/>
            <person name="Kim C.Y."/>
            <person name="Kim D.H."/>
            <person name="Kim S.W."/>
            <person name="Lee J."/>
        </authorList>
    </citation>
    <scope>NUCLEOTIDE SEQUENCE [LARGE SCALE GENOMIC DNA]</scope>
    <source>
        <strain evidence="14 15">HS21</strain>
    </source>
</reference>
<evidence type="ECO:0000256" key="9">
    <source>
        <dbReference type="ARBA" id="ARBA00023588"/>
    </source>
</evidence>
<evidence type="ECO:0000256" key="11">
    <source>
        <dbReference type="ARBA" id="ARBA00023667"/>
    </source>
</evidence>
<feature type="transmembrane region" description="Helical" evidence="13">
    <location>
        <begin position="129"/>
        <end position="146"/>
    </location>
</feature>
<evidence type="ECO:0000256" key="12">
    <source>
        <dbReference type="ARBA" id="ARBA00025324"/>
    </source>
</evidence>
<accession>A0A3T1D6E4</accession>
<evidence type="ECO:0000256" key="5">
    <source>
        <dbReference type="ARBA" id="ARBA00022729"/>
    </source>
</evidence>
<name>A0A3T1D6E4_9BACL</name>
<comment type="pathway">
    <text evidence="9">Carotenoid biosynthesis; staphyloxanthin biosynthesis; staphyloxanthin from farnesyl diphosphate: step 5/5.</text>
</comment>
<keyword evidence="5" id="KW-0732">Signal</keyword>
<dbReference type="GO" id="GO:0005886">
    <property type="term" value="C:plasma membrane"/>
    <property type="evidence" value="ECO:0007669"/>
    <property type="project" value="UniProtKB-SubCell"/>
</dbReference>
<keyword evidence="6 13" id="KW-1133">Transmembrane helix</keyword>
<keyword evidence="4 13" id="KW-0812">Transmembrane</keyword>
<dbReference type="RefSeq" id="WP_130609635.1">
    <property type="nucleotide sequence ID" value="NZ_AP019400.1"/>
</dbReference>
<dbReference type="GO" id="GO:0016746">
    <property type="term" value="F:acyltransferase activity"/>
    <property type="evidence" value="ECO:0007669"/>
    <property type="project" value="UniProtKB-KW"/>
</dbReference>
<evidence type="ECO:0000256" key="7">
    <source>
        <dbReference type="ARBA" id="ARBA00023136"/>
    </source>
</evidence>
<keyword evidence="8 14" id="KW-0012">Acyltransferase</keyword>
<keyword evidence="3 14" id="KW-0808">Transferase</keyword>
<dbReference type="EMBL" id="AP019400">
    <property type="protein sequence ID" value="BBI33629.1"/>
    <property type="molecule type" value="Genomic_DNA"/>
</dbReference>
<evidence type="ECO:0000256" key="13">
    <source>
        <dbReference type="SAM" id="Phobius"/>
    </source>
</evidence>
<dbReference type="Proteomes" id="UP000289856">
    <property type="component" value="Chromosome"/>
</dbReference>
<dbReference type="UniPathway" id="UPA00029">
    <property type="reaction ID" value="UER00560"/>
</dbReference>
<evidence type="ECO:0000256" key="10">
    <source>
        <dbReference type="ARBA" id="ARBA00023603"/>
    </source>
</evidence>
<evidence type="ECO:0000256" key="1">
    <source>
        <dbReference type="ARBA" id="ARBA00004162"/>
    </source>
</evidence>
<proteinExistence type="inferred from homology"/>
<dbReference type="Pfam" id="PF18927">
    <property type="entry name" value="CrtO"/>
    <property type="match status" value="1"/>
</dbReference>
<dbReference type="AlphaFoldDB" id="A0A3T1D6E4"/>
<dbReference type="KEGG" id="cohn:KCTCHS21_30280"/>
<evidence type="ECO:0000313" key="15">
    <source>
        <dbReference type="Proteomes" id="UP000289856"/>
    </source>
</evidence>
<comment type="function">
    <text evidence="12">Catalyzes the acylation of glycosyl-4,4'-diaponeurosporenoate, i.e. the esterification of glucose at the C6'' position with the carboxyl group of the C(15) fatty acid 12-methyltetradecanoic acid, to yield staphyloxanthin. This is the last step in the biosynthesis of this orange pigment, present in most staphylococci strains.</text>
</comment>
<feature type="transmembrane region" description="Helical" evidence="13">
    <location>
        <begin position="6"/>
        <end position="29"/>
    </location>
</feature>
<organism evidence="14 15">
    <name type="scientific">Cohnella abietis</name>
    <dbReference type="NCBI Taxonomy" id="2507935"/>
    <lineage>
        <taxon>Bacteria</taxon>
        <taxon>Bacillati</taxon>
        <taxon>Bacillota</taxon>
        <taxon>Bacilli</taxon>
        <taxon>Bacillales</taxon>
        <taxon>Paenibacillaceae</taxon>
        <taxon>Cohnella</taxon>
    </lineage>
</organism>
<comment type="similarity">
    <text evidence="10">Belongs to the acyltransferase CrtO family.</text>
</comment>